<feature type="compositionally biased region" description="Low complexity" evidence="1">
    <location>
        <begin position="92"/>
        <end position="101"/>
    </location>
</feature>
<dbReference type="AlphaFoldDB" id="A0A371REJ9"/>
<dbReference type="Gene3D" id="2.40.10.10">
    <property type="entry name" value="Trypsin-like serine proteases"/>
    <property type="match status" value="1"/>
</dbReference>
<feature type="region of interest" description="Disordered" evidence="1">
    <location>
        <begin position="82"/>
        <end position="115"/>
    </location>
</feature>
<dbReference type="InterPro" id="IPR018114">
    <property type="entry name" value="TRYPSIN_HIS"/>
</dbReference>
<dbReference type="InParanoid" id="A0A371REJ9"/>
<evidence type="ECO:0000256" key="1">
    <source>
        <dbReference type="SAM" id="MobiDB-lite"/>
    </source>
</evidence>
<reference evidence="3 4" key="1">
    <citation type="submission" date="2018-08" db="EMBL/GenBank/DDBJ databases">
        <title>Parvularcula sp. SM1705, isolated from surface water of the South Sea China.</title>
        <authorList>
            <person name="Sun L."/>
        </authorList>
    </citation>
    <scope>NUCLEOTIDE SEQUENCE [LARGE SCALE GENOMIC DNA]</scope>
    <source>
        <strain evidence="3 4">SM1705</strain>
    </source>
</reference>
<proteinExistence type="predicted"/>
<dbReference type="PROSITE" id="PS50240">
    <property type="entry name" value="TRYPSIN_DOM"/>
    <property type="match status" value="1"/>
</dbReference>
<dbReference type="GO" id="GO:0006508">
    <property type="term" value="P:proteolysis"/>
    <property type="evidence" value="ECO:0007669"/>
    <property type="project" value="InterPro"/>
</dbReference>
<organism evidence="3 4">
    <name type="scientific">Parvularcula marina</name>
    <dbReference type="NCBI Taxonomy" id="2292771"/>
    <lineage>
        <taxon>Bacteria</taxon>
        <taxon>Pseudomonadati</taxon>
        <taxon>Pseudomonadota</taxon>
        <taxon>Alphaproteobacteria</taxon>
        <taxon>Parvularculales</taxon>
        <taxon>Parvularculaceae</taxon>
        <taxon>Parvularcula</taxon>
    </lineage>
</organism>
<feature type="domain" description="Peptidase S1" evidence="2">
    <location>
        <begin position="264"/>
        <end position="497"/>
    </location>
</feature>
<dbReference type="InterPro" id="IPR001254">
    <property type="entry name" value="Trypsin_dom"/>
</dbReference>
<dbReference type="Proteomes" id="UP000264589">
    <property type="component" value="Unassembled WGS sequence"/>
</dbReference>
<dbReference type="PRINTS" id="PR00722">
    <property type="entry name" value="CHYMOTRYPSIN"/>
</dbReference>
<name>A0A371REJ9_9PROT</name>
<evidence type="ECO:0000313" key="4">
    <source>
        <dbReference type="Proteomes" id="UP000264589"/>
    </source>
</evidence>
<dbReference type="SMART" id="SM00020">
    <property type="entry name" value="Tryp_SPc"/>
    <property type="match status" value="1"/>
</dbReference>
<dbReference type="InterPro" id="IPR001314">
    <property type="entry name" value="Peptidase_S1A"/>
</dbReference>
<dbReference type="InterPro" id="IPR009003">
    <property type="entry name" value="Peptidase_S1_PA"/>
</dbReference>
<feature type="region of interest" description="Disordered" evidence="1">
    <location>
        <begin position="153"/>
        <end position="177"/>
    </location>
</feature>
<dbReference type="RefSeq" id="WP_116390497.1">
    <property type="nucleotide sequence ID" value="NZ_QUQO01000001.1"/>
</dbReference>
<protein>
    <recommendedName>
        <fullName evidence="2">Peptidase S1 domain-containing protein</fullName>
    </recommendedName>
</protein>
<comment type="caution">
    <text evidence="3">The sequence shown here is derived from an EMBL/GenBank/DDBJ whole genome shotgun (WGS) entry which is preliminary data.</text>
</comment>
<dbReference type="PROSITE" id="PS00134">
    <property type="entry name" value="TRYPSIN_HIS"/>
    <property type="match status" value="1"/>
</dbReference>
<dbReference type="SUPFAM" id="SSF50494">
    <property type="entry name" value="Trypsin-like serine proteases"/>
    <property type="match status" value="1"/>
</dbReference>
<dbReference type="Pfam" id="PF13365">
    <property type="entry name" value="Trypsin_2"/>
    <property type="match status" value="1"/>
</dbReference>
<keyword evidence="4" id="KW-1185">Reference proteome</keyword>
<sequence>MLLLLGSSAAVQAQEGTSGDGAFSTGQIGHEFPDEADLYNDEFVPLFPQEHDIDDERLILVIPEREDEDPALDSEEIRRLLGVDPPEDDPLDPLSPYDPLQPVDPAGDPLIPDPSTPFPVLPEEEPEIASDPNDQYRAVPPGVGTVTGGIAGTIPLAGRPPGRGRGLPGGNGGNSSRFDATTKDCDKALSSFDKYQSQTIQTAREKAAARKFFDNCMPASERSSTSQRLGWPLGAWELSRRVVVIFLWDDASSPDLTKPIKGHCTGFLLDKDTVLTAAHCLDTVNADYEIQMKPGMNCTSFGVEVEADLAGATRQRIKLKQNSRHANADIEGCPFPKFDAALTQNDIVLLKLANAAAGIEPFKQTPLVTGLVPGTGLYVIGLHPFRDVFSDTPRLTLKWSNSCRVMIDPNSPMIRKEKGVEDIPYEEQQADELKGKLLHQCYTHKGMSGGPVFVRDADGYLKLIGIHQSAAVNLSGCMASYARTRARPVGWCSRNLSRYSFLNAGHLVVAQP</sequence>
<evidence type="ECO:0000313" key="3">
    <source>
        <dbReference type="EMBL" id="RFB03869.1"/>
    </source>
</evidence>
<dbReference type="EMBL" id="QUQO01000001">
    <property type="protein sequence ID" value="RFB03869.1"/>
    <property type="molecule type" value="Genomic_DNA"/>
</dbReference>
<feature type="compositionally biased region" description="Gly residues" evidence="1">
    <location>
        <begin position="161"/>
        <end position="173"/>
    </location>
</feature>
<accession>A0A371REJ9</accession>
<evidence type="ECO:0000259" key="2">
    <source>
        <dbReference type="PROSITE" id="PS50240"/>
    </source>
</evidence>
<dbReference type="GO" id="GO:0004252">
    <property type="term" value="F:serine-type endopeptidase activity"/>
    <property type="evidence" value="ECO:0007669"/>
    <property type="project" value="InterPro"/>
</dbReference>
<dbReference type="InterPro" id="IPR043504">
    <property type="entry name" value="Peptidase_S1_PA_chymotrypsin"/>
</dbReference>
<gene>
    <name evidence="3" type="ORF">DX908_00365</name>
</gene>
<dbReference type="OrthoDB" id="267336at2"/>